<feature type="transmembrane region" description="Helical" evidence="9">
    <location>
        <begin position="258"/>
        <end position="282"/>
    </location>
</feature>
<comment type="subcellular location">
    <subcellularLocation>
        <location evidence="1 9">Cell membrane</location>
        <topology evidence="1 9">Multi-pass membrane protein</topology>
    </subcellularLocation>
</comment>
<dbReference type="GO" id="GO:0035435">
    <property type="term" value="P:phosphate ion transmembrane transport"/>
    <property type="evidence" value="ECO:0007669"/>
    <property type="project" value="InterPro"/>
</dbReference>
<dbReference type="InterPro" id="IPR000515">
    <property type="entry name" value="MetI-like"/>
</dbReference>
<dbReference type="Gene3D" id="1.10.3720.10">
    <property type="entry name" value="MetI-like"/>
    <property type="match status" value="1"/>
</dbReference>
<dbReference type="PROSITE" id="PS50928">
    <property type="entry name" value="ABC_TM1"/>
    <property type="match status" value="1"/>
</dbReference>
<dbReference type="AlphaFoldDB" id="A0A1L3GEF1"/>
<evidence type="ECO:0000256" key="9">
    <source>
        <dbReference type="RuleBase" id="RU363043"/>
    </source>
</evidence>
<feature type="transmembrane region" description="Helical" evidence="9">
    <location>
        <begin position="12"/>
        <end position="34"/>
    </location>
</feature>
<dbReference type="GO" id="GO:0005315">
    <property type="term" value="F:phosphate transmembrane transporter activity"/>
    <property type="evidence" value="ECO:0007669"/>
    <property type="project" value="InterPro"/>
</dbReference>
<keyword evidence="6 9" id="KW-0812">Transmembrane</keyword>
<dbReference type="Pfam" id="PF00528">
    <property type="entry name" value="BPD_transp_1"/>
    <property type="match status" value="1"/>
</dbReference>
<dbReference type="EMBL" id="CP015518">
    <property type="protein sequence ID" value="APG24330.1"/>
    <property type="molecule type" value="Genomic_DNA"/>
</dbReference>
<name>A0A1L3GEF1_SYNAC</name>
<keyword evidence="8 9" id="KW-0472">Membrane</keyword>
<feature type="transmembrane region" description="Helical" evidence="9">
    <location>
        <begin position="189"/>
        <end position="210"/>
    </location>
</feature>
<dbReference type="KEGG" id="pace:A6070_12880"/>
<evidence type="ECO:0000256" key="2">
    <source>
        <dbReference type="ARBA" id="ARBA00007069"/>
    </source>
</evidence>
<dbReference type="GO" id="GO:0005886">
    <property type="term" value="C:plasma membrane"/>
    <property type="evidence" value="ECO:0007669"/>
    <property type="project" value="UniProtKB-SubCell"/>
</dbReference>
<proteinExistence type="inferred from homology"/>
<dbReference type="Proteomes" id="UP000182264">
    <property type="component" value="Chromosome"/>
</dbReference>
<gene>
    <name evidence="11" type="ORF">A7E75_04245</name>
</gene>
<keyword evidence="5 9" id="KW-1003">Cell membrane</keyword>
<organism evidence="11 12">
    <name type="scientific">Syntrophotalea acetylenica</name>
    <name type="common">Pelobacter acetylenicus</name>
    <dbReference type="NCBI Taxonomy" id="29542"/>
    <lineage>
        <taxon>Bacteria</taxon>
        <taxon>Pseudomonadati</taxon>
        <taxon>Thermodesulfobacteriota</taxon>
        <taxon>Desulfuromonadia</taxon>
        <taxon>Desulfuromonadales</taxon>
        <taxon>Syntrophotaleaceae</taxon>
        <taxon>Syntrophotalea</taxon>
    </lineage>
</organism>
<feature type="transmembrane region" description="Helical" evidence="9">
    <location>
        <begin position="143"/>
        <end position="160"/>
    </location>
</feature>
<evidence type="ECO:0000313" key="12">
    <source>
        <dbReference type="Proteomes" id="UP000182264"/>
    </source>
</evidence>
<evidence type="ECO:0000256" key="7">
    <source>
        <dbReference type="ARBA" id="ARBA00022989"/>
    </source>
</evidence>
<evidence type="ECO:0000256" key="3">
    <source>
        <dbReference type="ARBA" id="ARBA00016864"/>
    </source>
</evidence>
<evidence type="ECO:0000259" key="10">
    <source>
        <dbReference type="PROSITE" id="PS50928"/>
    </source>
</evidence>
<keyword evidence="7 9" id="KW-1133">Transmembrane helix</keyword>
<accession>A0A1L3GEF1</accession>
<sequence length="294" mass="31839">MKPRTLEIFSIVFAWIAGLILVSAVLVLLGYLFIKGYTCLNLSLIFGDTPPLRALLFRARVFDGLFPAIAGTLVLVILSIVLAIPIGISTGIYLAEYAGSRIKRALDAFFDVLSGIPSIVIGLFGFSFAVFLHKQYSNRIGPCLLISSIALSLLVLPYIIRTTQAALEGIPSNIRMTALALGATRLQNVFLVLIPRSLSGIMSGIILAIGRCAEDTAVIMLTGAVASAGVPRSVFAQFEALPFYIYYISSQYSDPEELMRGYGASIILLLLCALLFAVAYGIRKGLSHFVFYRP</sequence>
<evidence type="ECO:0000313" key="11">
    <source>
        <dbReference type="EMBL" id="APG24330.1"/>
    </source>
</evidence>
<evidence type="ECO:0000256" key="5">
    <source>
        <dbReference type="ARBA" id="ARBA00022475"/>
    </source>
</evidence>
<evidence type="ECO:0000256" key="6">
    <source>
        <dbReference type="ARBA" id="ARBA00022692"/>
    </source>
</evidence>
<dbReference type="STRING" id="29542.A6070_12880"/>
<keyword evidence="4" id="KW-0813">Transport</keyword>
<evidence type="ECO:0000256" key="1">
    <source>
        <dbReference type="ARBA" id="ARBA00004651"/>
    </source>
</evidence>
<dbReference type="RefSeq" id="WP_072286170.1">
    <property type="nucleotide sequence ID" value="NZ_CP015455.1"/>
</dbReference>
<reference evidence="11 12" key="1">
    <citation type="journal article" date="2017" name="Genome Announc.">
        <title>Complete Genome Sequences of Two Acetylene-Fermenting Pelobacter acetylenicus Strains.</title>
        <authorList>
            <person name="Sutton J.M."/>
            <person name="Baesman S.M."/>
            <person name="Fierst J.L."/>
            <person name="Poret-Peterson A.T."/>
            <person name="Oremland R.S."/>
            <person name="Dunlap D.S."/>
            <person name="Akob D.M."/>
        </authorList>
    </citation>
    <scope>NUCLEOTIDE SEQUENCE [LARGE SCALE GENOMIC DNA]</scope>
    <source>
        <strain evidence="11 12">DSM 3247</strain>
    </source>
</reference>
<dbReference type="CDD" id="cd06261">
    <property type="entry name" value="TM_PBP2"/>
    <property type="match status" value="1"/>
</dbReference>
<keyword evidence="12" id="KW-1185">Reference proteome</keyword>
<feature type="transmembrane region" description="Helical" evidence="9">
    <location>
        <begin position="65"/>
        <end position="88"/>
    </location>
</feature>
<dbReference type="PANTHER" id="PTHR43470">
    <property type="entry name" value="PHOSPHATE TRANSPORT SYSTEM PERMEASE PROTEIN PSTA-RELATED"/>
    <property type="match status" value="1"/>
</dbReference>
<feature type="transmembrane region" description="Helical" evidence="9">
    <location>
        <begin position="108"/>
        <end position="131"/>
    </location>
</feature>
<dbReference type="SUPFAM" id="SSF161098">
    <property type="entry name" value="MetI-like"/>
    <property type="match status" value="1"/>
</dbReference>
<dbReference type="PANTHER" id="PTHR43470:SF3">
    <property type="entry name" value="PHOSPHATE TRANSPORT SYSTEM PERMEASE PROTEIN PSTA-RELATED"/>
    <property type="match status" value="1"/>
</dbReference>
<dbReference type="NCBIfam" id="TIGR00974">
    <property type="entry name" value="3a0107s02c"/>
    <property type="match status" value="1"/>
</dbReference>
<protein>
    <recommendedName>
        <fullName evidence="3 9">Phosphate transport system permease protein PstA</fullName>
    </recommendedName>
</protein>
<dbReference type="OrthoDB" id="9807065at2"/>
<evidence type="ECO:0000256" key="8">
    <source>
        <dbReference type="ARBA" id="ARBA00023136"/>
    </source>
</evidence>
<dbReference type="InterPro" id="IPR035906">
    <property type="entry name" value="MetI-like_sf"/>
</dbReference>
<feature type="domain" description="ABC transmembrane type-1" evidence="10">
    <location>
        <begin position="69"/>
        <end position="279"/>
    </location>
</feature>
<comment type="similarity">
    <text evidence="2 9">Belongs to the binding-protein-dependent transport system permease family. CysTW subfamily.</text>
</comment>
<evidence type="ECO:0000256" key="4">
    <source>
        <dbReference type="ARBA" id="ARBA00022448"/>
    </source>
</evidence>
<dbReference type="InterPro" id="IPR005672">
    <property type="entry name" value="Phosphate_PstA"/>
</dbReference>